<dbReference type="InterPro" id="IPR027417">
    <property type="entry name" value="P-loop_NTPase"/>
</dbReference>
<reference evidence="5 6" key="1">
    <citation type="submission" date="2019-06" db="EMBL/GenBank/DDBJ databases">
        <title>A chromosome-scale genome assembly of the striped catfish, Pangasianodon hypophthalmus.</title>
        <authorList>
            <person name="Wen M."/>
            <person name="Zahm M."/>
            <person name="Roques C."/>
            <person name="Cabau C."/>
            <person name="Klopp C."/>
            <person name="Donnadieu C."/>
            <person name="Jouanno E."/>
            <person name="Avarre J.-C."/>
            <person name="Campet M."/>
            <person name="Ha T.T.T."/>
            <person name="Dugue R."/>
            <person name="Lampietro C."/>
            <person name="Louis A."/>
            <person name="Herpin A."/>
            <person name="Echchiki A."/>
            <person name="Berthelot C."/>
            <person name="Parey E."/>
            <person name="Roest-Crollius H."/>
            <person name="Braasch I."/>
            <person name="Postlethwait J."/>
            <person name="Bobe J."/>
            <person name="Montfort J."/>
            <person name="Bouchez O."/>
            <person name="Begum T."/>
            <person name="Schartl M."/>
            <person name="Guiguen Y."/>
        </authorList>
    </citation>
    <scope>NUCLEOTIDE SEQUENCE [LARGE SCALE GENOMIC DNA]</scope>
    <source>
        <strain evidence="5 6">Indonesia</strain>
        <tissue evidence="5">Blood</tissue>
    </source>
</reference>
<dbReference type="PROSITE" id="PS00675">
    <property type="entry name" value="SIGMA54_INTERACT_1"/>
    <property type="match status" value="1"/>
</dbReference>
<dbReference type="Gene3D" id="3.40.50.300">
    <property type="entry name" value="P-loop containing nucleotide triphosphate hydrolases"/>
    <property type="match status" value="1"/>
</dbReference>
<protein>
    <recommendedName>
        <fullName evidence="4">AIG1-type G domain-containing protein</fullName>
    </recommendedName>
</protein>
<comment type="caution">
    <text evidence="5">The sequence shown here is derived from an EMBL/GenBank/DDBJ whole genome shotgun (WGS) entry which is preliminary data.</text>
</comment>
<comment type="similarity">
    <text evidence="1">Belongs to the TRAFAC class TrmE-Era-EngA-EngB-Septin-like GTPase superfamily. AIG1/Toc34/Toc159-like paraseptin GTPase family. IAN subfamily.</text>
</comment>
<keyword evidence="3" id="KW-0175">Coiled coil</keyword>
<name>A0A5N5Q4E8_PANHP</name>
<dbReference type="SUPFAM" id="SSF52540">
    <property type="entry name" value="P-loop containing nucleoside triphosphate hydrolases"/>
    <property type="match status" value="1"/>
</dbReference>
<dbReference type="AlphaFoldDB" id="A0A5N5Q4E8"/>
<evidence type="ECO:0000256" key="2">
    <source>
        <dbReference type="ARBA" id="ARBA00022741"/>
    </source>
</evidence>
<evidence type="ECO:0000256" key="1">
    <source>
        <dbReference type="ARBA" id="ARBA00008535"/>
    </source>
</evidence>
<keyword evidence="2" id="KW-0547">Nucleotide-binding</keyword>
<evidence type="ECO:0000256" key="3">
    <source>
        <dbReference type="SAM" id="Coils"/>
    </source>
</evidence>
<organism evidence="5 6">
    <name type="scientific">Pangasianodon hypophthalmus</name>
    <name type="common">Striped catfish</name>
    <name type="synonym">Helicophagus hypophthalmus</name>
    <dbReference type="NCBI Taxonomy" id="310915"/>
    <lineage>
        <taxon>Eukaryota</taxon>
        <taxon>Metazoa</taxon>
        <taxon>Chordata</taxon>
        <taxon>Craniata</taxon>
        <taxon>Vertebrata</taxon>
        <taxon>Euteleostomi</taxon>
        <taxon>Actinopterygii</taxon>
        <taxon>Neopterygii</taxon>
        <taxon>Teleostei</taxon>
        <taxon>Ostariophysi</taxon>
        <taxon>Siluriformes</taxon>
        <taxon>Pangasiidae</taxon>
        <taxon>Pangasianodon</taxon>
    </lineage>
</organism>
<sequence length="520" mass="60221">MASQNSSHANTCVAQTVMEDGQQFSRWNSSGKEQQHKYMKNSRSIKGFLTRYILNTWTLLNGERLKRVAFGEKDESKPHKTIIMVGETGVGKSTLINAMVNYMLGVDSTDRIWFEIIETKENQTDSQTYAVTVYDIFTEHSPFSLTIIDTPGFGKTEGTKEDVNVAESLLELFRSNDRVHEIDAVCLVVSSYTVRLTERQRYVFNAVLSLFGNDVKKNFVVFITHAPTKPTNSIKAIKDAKIPCAQNDDEEPLHFRFDNCHCENFYAKYDREEENEQLFQDYQAAWDLFNTSMNDFLNFLNRSKPVSLKNTESVLTHRKQLVEHITRLKKLFKAMQLEYEVDESYKEKVPIDLSLGLSKEATCCSVCEENCHYPGCWWVRDLSWCTVMSKGKCTVCPGRCDYTAHVKEGKIYVKKTRKVKKTLVDLKKKYETESEENKRWMSQLNKEITKQEKEMTRLVDECNKFMHFLQEIALKTDALSTLQDLDLLIKEAKETLHIEIVQKLEELKKMAEGKSKMARQ</sequence>
<gene>
    <name evidence="5" type="ORF">PHYPO_G00004820</name>
</gene>
<evidence type="ECO:0000313" key="6">
    <source>
        <dbReference type="Proteomes" id="UP000327468"/>
    </source>
</evidence>
<dbReference type="InterPro" id="IPR006703">
    <property type="entry name" value="G_AIG1"/>
</dbReference>
<keyword evidence="6" id="KW-1185">Reference proteome</keyword>
<dbReference type="Proteomes" id="UP000327468">
    <property type="component" value="Chromosome 1"/>
</dbReference>
<dbReference type="Pfam" id="PF04548">
    <property type="entry name" value="AIG1"/>
    <property type="match status" value="1"/>
</dbReference>
<dbReference type="PANTHER" id="PTHR32046:SF11">
    <property type="entry name" value="IMMUNE-ASSOCIATED NUCLEOTIDE-BINDING PROTEIN 10-LIKE"/>
    <property type="match status" value="1"/>
</dbReference>
<dbReference type="CDD" id="cd00882">
    <property type="entry name" value="Ras_like_GTPase"/>
    <property type="match status" value="1"/>
</dbReference>
<accession>A0A5N5Q4E8</accession>
<dbReference type="GO" id="GO:0005525">
    <property type="term" value="F:GTP binding"/>
    <property type="evidence" value="ECO:0007669"/>
    <property type="project" value="InterPro"/>
</dbReference>
<evidence type="ECO:0000313" key="5">
    <source>
        <dbReference type="EMBL" id="KAB5586719.1"/>
    </source>
</evidence>
<dbReference type="InterPro" id="IPR025662">
    <property type="entry name" value="Sigma_54_int_dom_ATP-bd_1"/>
</dbReference>
<proteinExistence type="inferred from homology"/>
<feature type="coiled-coil region" evidence="3">
    <location>
        <begin position="423"/>
        <end position="461"/>
    </location>
</feature>
<feature type="domain" description="AIG1-type G" evidence="4">
    <location>
        <begin position="80"/>
        <end position="233"/>
    </location>
</feature>
<dbReference type="PANTHER" id="PTHR32046">
    <property type="entry name" value="G DOMAIN-CONTAINING PROTEIN"/>
    <property type="match status" value="1"/>
</dbReference>
<dbReference type="EMBL" id="VFJC01000002">
    <property type="protein sequence ID" value="KAB5586719.1"/>
    <property type="molecule type" value="Genomic_DNA"/>
</dbReference>
<evidence type="ECO:0000259" key="4">
    <source>
        <dbReference type="Pfam" id="PF04548"/>
    </source>
</evidence>